<feature type="transmembrane region" description="Helical" evidence="1">
    <location>
        <begin position="130"/>
        <end position="149"/>
    </location>
</feature>
<evidence type="ECO:0008006" key="4">
    <source>
        <dbReference type="Google" id="ProtNLM"/>
    </source>
</evidence>
<name>A0ABQ3TC99_9ACTN</name>
<gene>
    <name evidence="2" type="ORF">Sspor_35500</name>
</gene>
<feature type="transmembrane region" description="Helical" evidence="1">
    <location>
        <begin position="71"/>
        <end position="92"/>
    </location>
</feature>
<feature type="transmembrane region" description="Helical" evidence="1">
    <location>
        <begin position="155"/>
        <end position="174"/>
    </location>
</feature>
<reference evidence="3" key="1">
    <citation type="submission" date="2023-07" db="EMBL/GenBank/DDBJ databases">
        <title>Whole genome shotgun sequence of Streptomyces spororaveus NBRC 15456.</title>
        <authorList>
            <person name="Komaki H."/>
            <person name="Tamura T."/>
        </authorList>
    </citation>
    <scope>NUCLEOTIDE SEQUENCE [LARGE SCALE GENOMIC DNA]</scope>
    <source>
        <strain evidence="3">NBRC 15456</strain>
    </source>
</reference>
<dbReference type="SUPFAM" id="SSF158560">
    <property type="entry name" value="BH3980-like"/>
    <property type="match status" value="1"/>
</dbReference>
<dbReference type="Proteomes" id="UP000608522">
    <property type="component" value="Unassembled WGS sequence"/>
</dbReference>
<comment type="caution">
    <text evidence="2">The sequence shown here is derived from an EMBL/GenBank/DDBJ whole genome shotgun (WGS) entry which is preliminary data.</text>
</comment>
<protein>
    <recommendedName>
        <fullName evidence="4">DUF1707 domain-containing protein</fullName>
    </recommendedName>
</protein>
<proteinExistence type="predicted"/>
<keyword evidence="1" id="KW-0812">Transmembrane</keyword>
<accession>A0ABQ3TC99</accession>
<evidence type="ECO:0000256" key="1">
    <source>
        <dbReference type="SAM" id="Phobius"/>
    </source>
</evidence>
<keyword evidence="1" id="KW-0472">Membrane</keyword>
<organism evidence="2 3">
    <name type="scientific">Streptomyces spororaveus</name>
    <dbReference type="NCBI Taxonomy" id="284039"/>
    <lineage>
        <taxon>Bacteria</taxon>
        <taxon>Bacillati</taxon>
        <taxon>Actinomycetota</taxon>
        <taxon>Actinomycetes</taxon>
        <taxon>Kitasatosporales</taxon>
        <taxon>Streptomycetaceae</taxon>
        <taxon>Streptomyces</taxon>
    </lineage>
</organism>
<feature type="transmembrane region" description="Helical" evidence="1">
    <location>
        <begin position="98"/>
        <end position="118"/>
    </location>
</feature>
<dbReference type="EMBL" id="BNED01000005">
    <property type="protein sequence ID" value="GHI77989.1"/>
    <property type="molecule type" value="Genomic_DNA"/>
</dbReference>
<keyword evidence="3" id="KW-1185">Reference proteome</keyword>
<sequence length="191" mass="21106">MTNEQILAACRSNWEYRGVGEAAVREMLDELSAHLEDAEAAGRTGEDVVGPDVRTFAAAWARERAPFARRALRTAAMACFMVGCLLLFSFLLRWTVRLTVTADHLAFWAAIGAATVAWELRRGGIRLHQGWLLSFVVGLPVALLVRWLVGKGELFTLPLWAVPVVLLPSLPYVVSDARARRNAKADAPRPR</sequence>
<dbReference type="RefSeq" id="WP_202199907.1">
    <property type="nucleotide sequence ID" value="NZ_BAAATO010000057.1"/>
</dbReference>
<keyword evidence="1" id="KW-1133">Transmembrane helix</keyword>
<evidence type="ECO:0000313" key="3">
    <source>
        <dbReference type="Proteomes" id="UP000608522"/>
    </source>
</evidence>
<evidence type="ECO:0000313" key="2">
    <source>
        <dbReference type="EMBL" id="GHI77989.1"/>
    </source>
</evidence>